<gene>
    <name evidence="2" type="ORF">F4556_001635</name>
</gene>
<evidence type="ECO:0000313" key="3">
    <source>
        <dbReference type="Proteomes" id="UP000573327"/>
    </source>
</evidence>
<comment type="caution">
    <text evidence="2">The sequence shown here is derived from an EMBL/GenBank/DDBJ whole genome shotgun (WGS) entry which is preliminary data.</text>
</comment>
<keyword evidence="2" id="KW-0560">Oxidoreductase</keyword>
<name>A0A7W7S8Z8_9ACTN</name>
<dbReference type="AlphaFoldDB" id="A0A7W7S8Z8"/>
<dbReference type="Proteomes" id="UP000573327">
    <property type="component" value="Unassembled WGS sequence"/>
</dbReference>
<organism evidence="2 3">
    <name type="scientific">Kitasatospora gansuensis</name>
    <dbReference type="NCBI Taxonomy" id="258050"/>
    <lineage>
        <taxon>Bacteria</taxon>
        <taxon>Bacillati</taxon>
        <taxon>Actinomycetota</taxon>
        <taxon>Actinomycetes</taxon>
        <taxon>Kitasatosporales</taxon>
        <taxon>Streptomycetaceae</taxon>
        <taxon>Kitasatospora</taxon>
    </lineage>
</organism>
<dbReference type="InterPro" id="IPR011008">
    <property type="entry name" value="Dimeric_a/b-barrel"/>
</dbReference>
<dbReference type="GO" id="GO:0004497">
    <property type="term" value="F:monooxygenase activity"/>
    <property type="evidence" value="ECO:0007669"/>
    <property type="project" value="UniProtKB-KW"/>
</dbReference>
<dbReference type="EMBL" id="JACHJR010000001">
    <property type="protein sequence ID" value="MBB4946100.1"/>
    <property type="molecule type" value="Genomic_DNA"/>
</dbReference>
<keyword evidence="3" id="KW-1185">Reference proteome</keyword>
<dbReference type="Gene3D" id="3.30.70.100">
    <property type="match status" value="1"/>
</dbReference>
<evidence type="ECO:0000256" key="1">
    <source>
        <dbReference type="SAM" id="MobiDB-lite"/>
    </source>
</evidence>
<accession>A0A7W7S8Z8</accession>
<protein>
    <submittedName>
        <fullName evidence="2">Heme-degrading monooxygenase HmoA</fullName>
    </submittedName>
</protein>
<evidence type="ECO:0000313" key="2">
    <source>
        <dbReference type="EMBL" id="MBB4946100.1"/>
    </source>
</evidence>
<sequence>MPTLPWTVPNPPTKHTDALIMASRFEVRSLKDVPRFFLNSLAAWRQVRRAPGAFGASLIARPLQRTFLTVSAWDNRASLTAYRDTDPHRRIVTAMRPTMKQSTFVFWMTSVDSLPISWTEAERRLDEEVTRQEERNASPGRELRFDHR</sequence>
<reference evidence="2 3" key="1">
    <citation type="submission" date="2020-08" db="EMBL/GenBank/DDBJ databases">
        <title>Sequencing the genomes of 1000 actinobacteria strains.</title>
        <authorList>
            <person name="Klenk H.-P."/>
        </authorList>
    </citation>
    <scope>NUCLEOTIDE SEQUENCE [LARGE SCALE GENOMIC DNA]</scope>
    <source>
        <strain evidence="2 3">DSM 44786</strain>
    </source>
</reference>
<proteinExistence type="predicted"/>
<keyword evidence="2" id="KW-0503">Monooxygenase</keyword>
<dbReference type="RefSeq" id="WP_184912917.1">
    <property type="nucleotide sequence ID" value="NZ_JACHJR010000001.1"/>
</dbReference>
<feature type="region of interest" description="Disordered" evidence="1">
    <location>
        <begin position="129"/>
        <end position="148"/>
    </location>
</feature>
<dbReference type="SUPFAM" id="SSF54909">
    <property type="entry name" value="Dimeric alpha+beta barrel"/>
    <property type="match status" value="1"/>
</dbReference>